<proteinExistence type="predicted"/>
<evidence type="ECO:0000259" key="2">
    <source>
        <dbReference type="PROSITE" id="PS51411"/>
    </source>
</evidence>
<feature type="compositionally biased region" description="Polar residues" evidence="1">
    <location>
        <begin position="308"/>
        <end position="323"/>
    </location>
</feature>
<feature type="compositionally biased region" description="Low complexity" evidence="1">
    <location>
        <begin position="497"/>
        <end position="514"/>
    </location>
</feature>
<feature type="region of interest" description="Disordered" evidence="1">
    <location>
        <begin position="62"/>
        <end position="148"/>
    </location>
</feature>
<name>A0A9P6N981_9BASI</name>
<dbReference type="PANTHER" id="PTHR43830:SF3">
    <property type="entry name" value="PROTEIN PSP1"/>
    <property type="match status" value="1"/>
</dbReference>
<feature type="compositionally biased region" description="Low complexity" evidence="1">
    <location>
        <begin position="110"/>
        <end position="128"/>
    </location>
</feature>
<sequence length="1042" mass="113831">MLNSHPNLSQTHSLVKSVDQDTHNQQQQHSQLVPLLSLPSNRSHLPHSNSPSLRPLSIDHQLSNLDSDYPQSFSTSSPRSSFSSNPTCLETPPIHNSLLPSPFNQDSHYTSSSPTTTTTSTNTNTITNTHRHSISTTSNKTIHQQPERSSSICSVQHPSIRAIWNNLDPINTSSSLPHTFPTLSSAPNSITITPQIHHQPYHPRTITELTTTRPSTELQTPFRNPFTTLHHHSAQGFFNNQKKFSRYPKLDLTSQDPLTHNMTERDREQANGSSQQDVLTPSSPSQPSVFSIDSSFASQLHSAQSFALTRATSNDTQPSSRGSSALDDHTSSLRPTFGNRVSPIGRLSLDSVHAPSFQPSLGLLNDQLHPHHNIWAQPVNTPATSSSSGGASDFDLQSPVGTAPTRPTLMSAHLTSTQSMISSPVSLLDYPTHETYRDRLSPTHPGAFGPTSLPSTFYGPWHGNNGQGVAEEERAGRSRARDILGATRPGPIGRDPSVGSIASIGSPASSSARSGIGLSNMSPFTGTSLLPTGAGHGGIHLGSQLSSHGFRSSRIRDSSLGAIGTGRTSLRSQASTGQGFQAAFLTNSNSSDPPWFVGGRSLSNSLEEESDEDGAPPTRSGATSRRHSVAAFGGRSFLDDLNISRPTMTRMINNPKQPSPIDFTTGQMFGTGSSALTDDDLDLSSLRLEEDDDMNSGPGPSFDFHHHHQQQYHHHPTRAFHHHSTSLPWARPDRKSSFTAGDPFSSSARAAMHFASLSTQSSSTNQSRFPFGQAGPNAQASNAISGPSVTTFSSNGGMLLSTRPSGNFTFDPATAPIFYPRSFGINNDNINTTTISSPNYNLNPSIPLCTPGPGPGELSELGKGLPLSQLNPNQTKLYVVEFKGNRTDLFYNFKNEERTEEEEYKLGDLVIVEADRGKDLGKIIVLNLNIKEVKSYELSQFNDPNLRITKEIHPKRIYGKATPNDIEMLISKSIDELKALNICKSKALLRGLKMEIKSAEWQWDRRKLTFFFLADKRIDFRDLVKDLFRTWKTRIWMCSVNP</sequence>
<dbReference type="AlphaFoldDB" id="A0A9P6N981"/>
<dbReference type="InterPro" id="IPR007557">
    <property type="entry name" value="PSP1_C"/>
</dbReference>
<comment type="caution">
    <text evidence="3">The sequence shown here is derived from an EMBL/GenBank/DDBJ whole genome shotgun (WGS) entry which is preliminary data.</text>
</comment>
<feature type="compositionally biased region" description="Basic residues" evidence="1">
    <location>
        <begin position="705"/>
        <end position="724"/>
    </location>
</feature>
<feature type="compositionally biased region" description="Low complexity" evidence="1">
    <location>
        <begin position="381"/>
        <end position="392"/>
    </location>
</feature>
<feature type="compositionally biased region" description="Low complexity" evidence="1">
    <location>
        <begin position="72"/>
        <end position="87"/>
    </location>
</feature>
<dbReference type="InterPro" id="IPR047767">
    <property type="entry name" value="PSP1-like"/>
</dbReference>
<protein>
    <recommendedName>
        <fullName evidence="2">PSP1 C-terminal domain-containing protein</fullName>
    </recommendedName>
</protein>
<reference evidence="3" key="1">
    <citation type="submission" date="2013-11" db="EMBL/GenBank/DDBJ databases">
        <title>Genome sequence of the fusiform rust pathogen reveals effectors for host alternation and coevolution with pine.</title>
        <authorList>
            <consortium name="DOE Joint Genome Institute"/>
            <person name="Smith K."/>
            <person name="Pendleton A."/>
            <person name="Kubisiak T."/>
            <person name="Anderson C."/>
            <person name="Salamov A."/>
            <person name="Aerts A."/>
            <person name="Riley R."/>
            <person name="Clum A."/>
            <person name="Lindquist E."/>
            <person name="Ence D."/>
            <person name="Campbell M."/>
            <person name="Kronenberg Z."/>
            <person name="Feau N."/>
            <person name="Dhillon B."/>
            <person name="Hamelin R."/>
            <person name="Burleigh J."/>
            <person name="Smith J."/>
            <person name="Yandell M."/>
            <person name="Nelson C."/>
            <person name="Grigoriev I."/>
            <person name="Davis J."/>
        </authorList>
    </citation>
    <scope>NUCLEOTIDE SEQUENCE</scope>
    <source>
        <strain evidence="3">G11</strain>
    </source>
</reference>
<accession>A0A9P6N981</accession>
<feature type="region of interest" description="Disordered" evidence="1">
    <location>
        <begin position="594"/>
        <end position="628"/>
    </location>
</feature>
<dbReference type="PROSITE" id="PS51411">
    <property type="entry name" value="PSP1_C"/>
    <property type="match status" value="1"/>
</dbReference>
<feature type="compositionally biased region" description="Polar residues" evidence="1">
    <location>
        <begin position="134"/>
        <end position="148"/>
    </location>
</feature>
<evidence type="ECO:0000313" key="4">
    <source>
        <dbReference type="Proteomes" id="UP000886653"/>
    </source>
</evidence>
<feature type="compositionally biased region" description="Polar residues" evidence="1">
    <location>
        <begin position="649"/>
        <end position="672"/>
    </location>
</feature>
<feature type="region of interest" description="Disordered" evidence="1">
    <location>
        <begin position="263"/>
        <end position="291"/>
    </location>
</feature>
<organism evidence="3 4">
    <name type="scientific">Cronartium quercuum f. sp. fusiforme G11</name>
    <dbReference type="NCBI Taxonomy" id="708437"/>
    <lineage>
        <taxon>Eukaryota</taxon>
        <taxon>Fungi</taxon>
        <taxon>Dikarya</taxon>
        <taxon>Basidiomycota</taxon>
        <taxon>Pucciniomycotina</taxon>
        <taxon>Pucciniomycetes</taxon>
        <taxon>Pucciniales</taxon>
        <taxon>Coleosporiaceae</taxon>
        <taxon>Cronartium</taxon>
    </lineage>
</organism>
<dbReference type="PANTHER" id="PTHR43830">
    <property type="entry name" value="PROTEIN PSP1"/>
    <property type="match status" value="1"/>
</dbReference>
<feature type="compositionally biased region" description="Polar residues" evidence="1">
    <location>
        <begin position="98"/>
        <end position="109"/>
    </location>
</feature>
<feature type="domain" description="PSP1 C-terminal" evidence="2">
    <location>
        <begin position="955"/>
        <end position="1040"/>
    </location>
</feature>
<dbReference type="Pfam" id="PF04468">
    <property type="entry name" value="PSP1"/>
    <property type="match status" value="1"/>
</dbReference>
<dbReference type="Proteomes" id="UP000886653">
    <property type="component" value="Unassembled WGS sequence"/>
</dbReference>
<feature type="region of interest" description="Disordered" evidence="1">
    <location>
        <begin position="483"/>
        <end position="514"/>
    </location>
</feature>
<gene>
    <name evidence="3" type="ORF">CROQUDRAFT_665695</name>
</gene>
<evidence type="ECO:0000256" key="1">
    <source>
        <dbReference type="SAM" id="MobiDB-lite"/>
    </source>
</evidence>
<dbReference type="OrthoDB" id="243127at2759"/>
<feature type="region of interest" description="Disordered" evidence="1">
    <location>
        <begin position="38"/>
        <end position="57"/>
    </location>
</feature>
<feature type="region of interest" description="Disordered" evidence="1">
    <location>
        <begin position="376"/>
        <end position="407"/>
    </location>
</feature>
<feature type="region of interest" description="Disordered" evidence="1">
    <location>
        <begin position="757"/>
        <end position="786"/>
    </location>
</feature>
<dbReference type="NCBIfam" id="NF041131">
    <property type="entry name" value="RicT_YaaT_fam"/>
    <property type="match status" value="1"/>
</dbReference>
<feature type="compositionally biased region" description="Low complexity" evidence="1">
    <location>
        <begin position="757"/>
        <end position="767"/>
    </location>
</feature>
<keyword evidence="4" id="KW-1185">Reference proteome</keyword>
<feature type="compositionally biased region" description="Polar residues" evidence="1">
    <location>
        <begin position="776"/>
        <end position="786"/>
    </location>
</feature>
<feature type="region of interest" description="Disordered" evidence="1">
    <location>
        <begin position="689"/>
        <end position="734"/>
    </location>
</feature>
<dbReference type="EMBL" id="MU167481">
    <property type="protein sequence ID" value="KAG0140057.1"/>
    <property type="molecule type" value="Genomic_DNA"/>
</dbReference>
<evidence type="ECO:0000313" key="3">
    <source>
        <dbReference type="EMBL" id="KAG0140057.1"/>
    </source>
</evidence>
<dbReference type="GO" id="GO:0005737">
    <property type="term" value="C:cytoplasm"/>
    <property type="evidence" value="ECO:0007669"/>
    <property type="project" value="TreeGrafter"/>
</dbReference>
<feature type="compositionally biased region" description="Polar residues" evidence="1">
    <location>
        <begin position="42"/>
        <end position="52"/>
    </location>
</feature>
<feature type="region of interest" description="Disordered" evidence="1">
    <location>
        <begin position="308"/>
        <end position="341"/>
    </location>
</feature>
<feature type="compositionally biased region" description="Polar residues" evidence="1">
    <location>
        <begin position="270"/>
        <end position="291"/>
    </location>
</feature>
<feature type="region of interest" description="Disordered" evidence="1">
    <location>
        <begin position="649"/>
        <end position="677"/>
    </location>
</feature>
<feature type="compositionally biased region" description="Polar residues" evidence="1">
    <location>
        <begin position="62"/>
        <end position="71"/>
    </location>
</feature>